<dbReference type="SUPFAM" id="SSF46785">
    <property type="entry name" value="Winged helix' DNA-binding domain"/>
    <property type="match status" value="1"/>
</dbReference>
<dbReference type="InterPro" id="IPR058163">
    <property type="entry name" value="LysR-type_TF_proteobact-type"/>
</dbReference>
<dbReference type="RefSeq" id="WP_192732964.1">
    <property type="nucleotide sequence ID" value="NZ_BAAAVL010000008.1"/>
</dbReference>
<dbReference type="InterPro" id="IPR000847">
    <property type="entry name" value="LysR_HTH_N"/>
</dbReference>
<dbReference type="Gene3D" id="3.40.190.290">
    <property type="match status" value="1"/>
</dbReference>
<evidence type="ECO:0000256" key="1">
    <source>
        <dbReference type="ARBA" id="ARBA00009437"/>
    </source>
</evidence>
<dbReference type="InterPro" id="IPR036388">
    <property type="entry name" value="WH-like_DNA-bd_sf"/>
</dbReference>
<dbReference type="SUPFAM" id="SSF53850">
    <property type="entry name" value="Periplasmic binding protein-like II"/>
    <property type="match status" value="1"/>
</dbReference>
<evidence type="ECO:0000256" key="4">
    <source>
        <dbReference type="ARBA" id="ARBA00023163"/>
    </source>
</evidence>
<name>A0ABR9J1Q4_RHIVS</name>
<dbReference type="PROSITE" id="PS50931">
    <property type="entry name" value="HTH_LYSR"/>
    <property type="match status" value="1"/>
</dbReference>
<keyword evidence="4" id="KW-0804">Transcription</keyword>
<proteinExistence type="inferred from homology"/>
<dbReference type="EMBL" id="JADBEC010000003">
    <property type="protein sequence ID" value="MBE1509360.1"/>
    <property type="molecule type" value="Genomic_DNA"/>
</dbReference>
<gene>
    <name evidence="6" type="ORF">H4W29_006607</name>
</gene>
<organism evidence="6 7">
    <name type="scientific">Rhizobium viscosum</name>
    <name type="common">Arthrobacter viscosus</name>
    <dbReference type="NCBI Taxonomy" id="1673"/>
    <lineage>
        <taxon>Bacteria</taxon>
        <taxon>Pseudomonadati</taxon>
        <taxon>Pseudomonadota</taxon>
        <taxon>Alphaproteobacteria</taxon>
        <taxon>Hyphomicrobiales</taxon>
        <taxon>Rhizobiaceae</taxon>
        <taxon>Rhizobium/Agrobacterium group</taxon>
        <taxon>Rhizobium</taxon>
    </lineage>
</organism>
<evidence type="ECO:0000256" key="3">
    <source>
        <dbReference type="ARBA" id="ARBA00023125"/>
    </source>
</evidence>
<dbReference type="Pfam" id="PF03466">
    <property type="entry name" value="LysR_substrate"/>
    <property type="match status" value="1"/>
</dbReference>
<keyword evidence="7" id="KW-1185">Reference proteome</keyword>
<dbReference type="GO" id="GO:0003677">
    <property type="term" value="F:DNA binding"/>
    <property type="evidence" value="ECO:0007669"/>
    <property type="project" value="UniProtKB-KW"/>
</dbReference>
<reference evidence="6 7" key="1">
    <citation type="submission" date="2020-10" db="EMBL/GenBank/DDBJ databases">
        <title>Sequencing the genomes of 1000 actinobacteria strains.</title>
        <authorList>
            <person name="Klenk H.-P."/>
        </authorList>
    </citation>
    <scope>NUCLEOTIDE SEQUENCE [LARGE SCALE GENOMIC DNA]</scope>
    <source>
        <strain evidence="6 7">DSM 7307</strain>
    </source>
</reference>
<sequence>MDDLNDYFYFAAVVSSGGFASASRTLKIPRSKLSRRVSRLEDGLGARLIERSTRHFRVTEIGQAFYEQCQTILREADRAKSIVTEAQSDPQGIVRMGCPLGLIDISLGAVLPEFLERYPKIKLQIIGSDRRTDLINERIDVEVRAASEPETQTSLTMRKLDRARRILVASPSLVERMGELGGVDDLGNAPTLAMTTWMSFHTWELVGPDGEKKVVRHQPRLTCRSMTAILDAARAGVGYGLILENACASDLQSGRLVRVLPEWQTVESQFYLVFTTTKGMPPAVRALIDFLVEKSKQHQIVTTGAAIAAQ</sequence>
<feature type="domain" description="HTH lysR-type" evidence="5">
    <location>
        <begin position="1"/>
        <end position="59"/>
    </location>
</feature>
<evidence type="ECO:0000259" key="5">
    <source>
        <dbReference type="PROSITE" id="PS50931"/>
    </source>
</evidence>
<evidence type="ECO:0000313" key="7">
    <source>
        <dbReference type="Proteomes" id="UP000620262"/>
    </source>
</evidence>
<dbReference type="Proteomes" id="UP000620262">
    <property type="component" value="Unassembled WGS sequence"/>
</dbReference>
<comment type="similarity">
    <text evidence="1">Belongs to the LysR transcriptional regulatory family.</text>
</comment>
<dbReference type="Pfam" id="PF00126">
    <property type="entry name" value="HTH_1"/>
    <property type="match status" value="1"/>
</dbReference>
<dbReference type="InterPro" id="IPR036390">
    <property type="entry name" value="WH_DNA-bd_sf"/>
</dbReference>
<protein>
    <submittedName>
        <fullName evidence="6">DNA-binding transcriptional LysR family regulator</fullName>
    </submittedName>
</protein>
<keyword evidence="2" id="KW-0805">Transcription regulation</keyword>
<evidence type="ECO:0000313" key="6">
    <source>
        <dbReference type="EMBL" id="MBE1509360.1"/>
    </source>
</evidence>
<dbReference type="PANTHER" id="PTHR30537">
    <property type="entry name" value="HTH-TYPE TRANSCRIPTIONAL REGULATOR"/>
    <property type="match status" value="1"/>
</dbReference>
<dbReference type="InterPro" id="IPR005119">
    <property type="entry name" value="LysR_subst-bd"/>
</dbReference>
<dbReference type="Gene3D" id="1.10.10.10">
    <property type="entry name" value="Winged helix-like DNA-binding domain superfamily/Winged helix DNA-binding domain"/>
    <property type="match status" value="1"/>
</dbReference>
<comment type="caution">
    <text evidence="6">The sequence shown here is derived from an EMBL/GenBank/DDBJ whole genome shotgun (WGS) entry which is preliminary data.</text>
</comment>
<accession>A0ABR9J1Q4</accession>
<dbReference type="PANTHER" id="PTHR30537:SF31">
    <property type="entry name" value="TRANSCRIPTIONAL REGULATOR, LYSR FAMILY"/>
    <property type="match status" value="1"/>
</dbReference>
<evidence type="ECO:0000256" key="2">
    <source>
        <dbReference type="ARBA" id="ARBA00023015"/>
    </source>
</evidence>
<keyword evidence="3 6" id="KW-0238">DNA-binding</keyword>